<dbReference type="CDD" id="cd00051">
    <property type="entry name" value="EFh"/>
    <property type="match status" value="2"/>
</dbReference>
<evidence type="ECO:0000256" key="2">
    <source>
        <dbReference type="ARBA" id="ARBA00022737"/>
    </source>
</evidence>
<comment type="function">
    <text evidence="4">Regulatory subunit of calcineurin, a calcium-dependent, calmodulin stimulated protein phosphatase. Confers calcium sensitivity.</text>
</comment>
<dbReference type="Proteomes" id="UP000694523">
    <property type="component" value="Unplaced"/>
</dbReference>
<feature type="domain" description="EF-hand" evidence="6">
    <location>
        <begin position="65"/>
        <end position="100"/>
    </location>
</feature>
<protein>
    <recommendedName>
        <fullName evidence="6">EF-hand domain-containing protein</fullName>
    </recommendedName>
</protein>
<organism evidence="7 8">
    <name type="scientific">Neogobius melanostomus</name>
    <name type="common">round goby</name>
    <dbReference type="NCBI Taxonomy" id="47308"/>
    <lineage>
        <taxon>Eukaryota</taxon>
        <taxon>Metazoa</taxon>
        <taxon>Chordata</taxon>
        <taxon>Craniata</taxon>
        <taxon>Vertebrata</taxon>
        <taxon>Euteleostomi</taxon>
        <taxon>Actinopterygii</taxon>
        <taxon>Neopterygii</taxon>
        <taxon>Teleostei</taxon>
        <taxon>Neoteleostei</taxon>
        <taxon>Acanthomorphata</taxon>
        <taxon>Gobiaria</taxon>
        <taxon>Gobiiformes</taxon>
        <taxon>Gobioidei</taxon>
        <taxon>Gobiidae</taxon>
        <taxon>Benthophilinae</taxon>
        <taxon>Neogobiini</taxon>
        <taxon>Neogobius</taxon>
    </lineage>
</organism>
<keyword evidence="2" id="KW-0677">Repeat</keyword>
<dbReference type="AlphaFoldDB" id="A0A8C6SE31"/>
<dbReference type="PROSITE" id="PS00018">
    <property type="entry name" value="EF_HAND_1"/>
    <property type="match status" value="3"/>
</dbReference>
<dbReference type="Ensembl" id="ENSNMLT00000006288.1">
    <property type="protein sequence ID" value="ENSNMLP00000005471.1"/>
    <property type="gene ID" value="ENSNMLG00000003786.1"/>
</dbReference>
<comment type="similarity">
    <text evidence="5">Belongs to the calcineurin regulatory subunit family.</text>
</comment>
<evidence type="ECO:0000313" key="8">
    <source>
        <dbReference type="Proteomes" id="UP000694523"/>
    </source>
</evidence>
<dbReference type="SUPFAM" id="SSF47473">
    <property type="entry name" value="EF-hand"/>
    <property type="match status" value="1"/>
</dbReference>
<evidence type="ECO:0000256" key="5">
    <source>
        <dbReference type="ARBA" id="ARBA00023774"/>
    </source>
</evidence>
<dbReference type="Gene3D" id="1.10.238.10">
    <property type="entry name" value="EF-hand"/>
    <property type="match status" value="1"/>
</dbReference>
<evidence type="ECO:0000256" key="3">
    <source>
        <dbReference type="ARBA" id="ARBA00022837"/>
    </source>
</evidence>
<dbReference type="InterPro" id="IPR002048">
    <property type="entry name" value="EF_hand_dom"/>
</dbReference>
<evidence type="ECO:0000313" key="7">
    <source>
        <dbReference type="Ensembl" id="ENSNMLP00000005471.1"/>
    </source>
</evidence>
<accession>A0A8C6SE31</accession>
<sequence length="178" mass="20408">TGPRCPTTRRSRELQIWVKPNCFLALVTLPFVSEVRRLDKRFKKLDLDDSGELSVKEFMSLPELQQNPLVQRVIDIFDKDGNGEVDFSEFIEGVLQFSVKGTKEQRLHFAFRIYDLDNDGFISNGELFLTLKTMVGKNLEDVQLQQLVDKTILSADTDRDGRVSFQEFCKVSQTNGVL</sequence>
<reference evidence="7" key="2">
    <citation type="submission" date="2025-09" db="UniProtKB">
        <authorList>
            <consortium name="Ensembl"/>
        </authorList>
    </citation>
    <scope>IDENTIFICATION</scope>
</reference>
<evidence type="ECO:0000259" key="6">
    <source>
        <dbReference type="PROSITE" id="PS50222"/>
    </source>
</evidence>
<name>A0A8C6SE31_9GOBI</name>
<dbReference type="InterPro" id="IPR018247">
    <property type="entry name" value="EF_Hand_1_Ca_BS"/>
</dbReference>
<feature type="domain" description="EF-hand" evidence="6">
    <location>
        <begin position="102"/>
        <end position="137"/>
    </location>
</feature>
<evidence type="ECO:0000256" key="1">
    <source>
        <dbReference type="ARBA" id="ARBA00022723"/>
    </source>
</evidence>
<reference evidence="7" key="1">
    <citation type="submission" date="2025-08" db="UniProtKB">
        <authorList>
            <consortium name="Ensembl"/>
        </authorList>
    </citation>
    <scope>IDENTIFICATION</scope>
</reference>
<dbReference type="InterPro" id="IPR011992">
    <property type="entry name" value="EF-hand-dom_pair"/>
</dbReference>
<dbReference type="PROSITE" id="PS50222">
    <property type="entry name" value="EF_HAND_2"/>
    <property type="match status" value="3"/>
</dbReference>
<dbReference type="Pfam" id="PF13499">
    <property type="entry name" value="EF-hand_7"/>
    <property type="match status" value="2"/>
</dbReference>
<proteinExistence type="inferred from homology"/>
<keyword evidence="8" id="KW-1185">Reference proteome</keyword>
<dbReference type="FunFam" id="1.10.238.10:FF:000047">
    <property type="entry name" value="Calcineurin subunit B type 1"/>
    <property type="match status" value="1"/>
</dbReference>
<feature type="domain" description="EF-hand" evidence="6">
    <location>
        <begin position="143"/>
        <end position="178"/>
    </location>
</feature>
<keyword evidence="1" id="KW-0479">Metal-binding</keyword>
<keyword evidence="3" id="KW-0106">Calcium</keyword>
<dbReference type="SMART" id="SM00054">
    <property type="entry name" value="EFh"/>
    <property type="match status" value="4"/>
</dbReference>
<dbReference type="PANTHER" id="PTHR45942">
    <property type="entry name" value="PROTEIN PHOSPATASE 3 REGULATORY SUBUNIT B ALPHA ISOFORM TYPE 1"/>
    <property type="match status" value="1"/>
</dbReference>
<dbReference type="GO" id="GO:0005509">
    <property type="term" value="F:calcium ion binding"/>
    <property type="evidence" value="ECO:0007669"/>
    <property type="project" value="InterPro"/>
</dbReference>
<evidence type="ECO:0000256" key="4">
    <source>
        <dbReference type="ARBA" id="ARBA00023754"/>
    </source>
</evidence>